<proteinExistence type="predicted"/>
<accession>A0ABN1NMW0</accession>
<gene>
    <name evidence="2" type="ORF">GCM10009549_23850</name>
</gene>
<keyword evidence="3" id="KW-1185">Reference proteome</keyword>
<sequence length="73" mass="7110">MPPYVVALGATAPCPTGLFEASGGGLAVGAEGTRDDGGGRFEEVLPEGGVVDGGTPASFRSADTWSGWSAAAP</sequence>
<organism evidence="2 3">
    <name type="scientific">Streptomyces thermoalcalitolerans</name>
    <dbReference type="NCBI Taxonomy" id="65605"/>
    <lineage>
        <taxon>Bacteria</taxon>
        <taxon>Bacillati</taxon>
        <taxon>Actinomycetota</taxon>
        <taxon>Actinomycetes</taxon>
        <taxon>Kitasatosporales</taxon>
        <taxon>Streptomycetaceae</taxon>
        <taxon>Streptomyces</taxon>
    </lineage>
</organism>
<evidence type="ECO:0000256" key="1">
    <source>
        <dbReference type="SAM" id="MobiDB-lite"/>
    </source>
</evidence>
<dbReference type="Proteomes" id="UP001501005">
    <property type="component" value="Unassembled WGS sequence"/>
</dbReference>
<comment type="caution">
    <text evidence="2">The sequence shown here is derived from an EMBL/GenBank/DDBJ whole genome shotgun (WGS) entry which is preliminary data.</text>
</comment>
<name>A0ABN1NMW0_9ACTN</name>
<reference evidence="2 3" key="1">
    <citation type="journal article" date="2019" name="Int. J. Syst. Evol. Microbiol.">
        <title>The Global Catalogue of Microorganisms (GCM) 10K type strain sequencing project: providing services to taxonomists for standard genome sequencing and annotation.</title>
        <authorList>
            <consortium name="The Broad Institute Genomics Platform"/>
            <consortium name="The Broad Institute Genome Sequencing Center for Infectious Disease"/>
            <person name="Wu L."/>
            <person name="Ma J."/>
        </authorList>
    </citation>
    <scope>NUCLEOTIDE SEQUENCE [LARGE SCALE GENOMIC DNA]</scope>
    <source>
        <strain evidence="2 3">JCM 10673</strain>
    </source>
</reference>
<evidence type="ECO:0000313" key="3">
    <source>
        <dbReference type="Proteomes" id="UP001501005"/>
    </source>
</evidence>
<protein>
    <submittedName>
        <fullName evidence="2">Uncharacterized protein</fullName>
    </submittedName>
</protein>
<feature type="region of interest" description="Disordered" evidence="1">
    <location>
        <begin position="46"/>
        <end position="73"/>
    </location>
</feature>
<dbReference type="EMBL" id="BAAAHG010000015">
    <property type="protein sequence ID" value="GAA0912043.1"/>
    <property type="molecule type" value="Genomic_DNA"/>
</dbReference>
<evidence type="ECO:0000313" key="2">
    <source>
        <dbReference type="EMBL" id="GAA0912043.1"/>
    </source>
</evidence>